<proteinExistence type="predicted"/>
<evidence type="ECO:0000313" key="3">
    <source>
        <dbReference type="Proteomes" id="UP001321473"/>
    </source>
</evidence>
<evidence type="ECO:0000256" key="1">
    <source>
        <dbReference type="SAM" id="MobiDB-lite"/>
    </source>
</evidence>
<comment type="caution">
    <text evidence="2">The sequence shown here is derived from an EMBL/GenBank/DDBJ whole genome shotgun (WGS) entry which is preliminary data.</text>
</comment>
<evidence type="ECO:0000313" key="2">
    <source>
        <dbReference type="EMBL" id="KAK8767404.1"/>
    </source>
</evidence>
<dbReference type="Proteomes" id="UP001321473">
    <property type="component" value="Unassembled WGS sequence"/>
</dbReference>
<dbReference type="EMBL" id="JARKHS020025497">
    <property type="protein sequence ID" value="KAK8767404.1"/>
    <property type="molecule type" value="Genomic_DNA"/>
</dbReference>
<keyword evidence="3" id="KW-1185">Reference proteome</keyword>
<feature type="non-terminal residue" evidence="2">
    <location>
        <position position="1"/>
    </location>
</feature>
<dbReference type="AlphaFoldDB" id="A0AAQ4DY64"/>
<protein>
    <submittedName>
        <fullName evidence="2">Uncharacterized protein</fullName>
    </submittedName>
</protein>
<sequence length="81" mass="9353">GWFWRRPVHSSTSMDPAAPQNPDILLRSAARLPLAWVLLHHGIQVFLLRSMARLKHHNISLRWRFSFIAKDVRLMAAASEV</sequence>
<organism evidence="2 3">
    <name type="scientific">Amblyomma americanum</name>
    <name type="common">Lone star tick</name>
    <dbReference type="NCBI Taxonomy" id="6943"/>
    <lineage>
        <taxon>Eukaryota</taxon>
        <taxon>Metazoa</taxon>
        <taxon>Ecdysozoa</taxon>
        <taxon>Arthropoda</taxon>
        <taxon>Chelicerata</taxon>
        <taxon>Arachnida</taxon>
        <taxon>Acari</taxon>
        <taxon>Parasitiformes</taxon>
        <taxon>Ixodida</taxon>
        <taxon>Ixodoidea</taxon>
        <taxon>Ixodidae</taxon>
        <taxon>Amblyomminae</taxon>
        <taxon>Amblyomma</taxon>
    </lineage>
</organism>
<accession>A0AAQ4DY64</accession>
<feature type="region of interest" description="Disordered" evidence="1">
    <location>
        <begin position="1"/>
        <end position="20"/>
    </location>
</feature>
<gene>
    <name evidence="2" type="ORF">V5799_005814</name>
</gene>
<name>A0AAQ4DY64_AMBAM</name>
<reference evidence="2 3" key="1">
    <citation type="journal article" date="2023" name="Arcadia Sci">
        <title>De novo assembly of a long-read Amblyomma americanum tick genome.</title>
        <authorList>
            <person name="Chou S."/>
            <person name="Poskanzer K.E."/>
            <person name="Rollins M."/>
            <person name="Thuy-Boun P.S."/>
        </authorList>
    </citation>
    <scope>NUCLEOTIDE SEQUENCE [LARGE SCALE GENOMIC DNA]</scope>
    <source>
        <strain evidence="2">F_SG_1</strain>
        <tissue evidence="2">Salivary glands</tissue>
    </source>
</reference>